<protein>
    <submittedName>
        <fullName evidence="2">Uncharacterized protein</fullName>
    </submittedName>
</protein>
<proteinExistence type="predicted"/>
<keyword evidence="1" id="KW-0472">Membrane</keyword>
<feature type="transmembrane region" description="Helical" evidence="1">
    <location>
        <begin position="48"/>
        <end position="70"/>
    </location>
</feature>
<keyword evidence="3" id="KW-1185">Reference proteome</keyword>
<sequence length="73" mass="7968">MPVSIFILDAVVLAFCAAFILTPRAWLGRYVSARFDDPDTHPTPTGCCLYRIVFTVFAALIVYSTVQLALAAS</sequence>
<dbReference type="RefSeq" id="WP_270072826.1">
    <property type="nucleotide sequence ID" value="NZ_JAJAQC010000024.1"/>
</dbReference>
<evidence type="ECO:0000313" key="3">
    <source>
        <dbReference type="Proteomes" id="UP001140076"/>
    </source>
</evidence>
<keyword evidence="1" id="KW-1133">Transmembrane helix</keyword>
<evidence type="ECO:0000313" key="2">
    <source>
        <dbReference type="EMBL" id="MDA0565550.1"/>
    </source>
</evidence>
<comment type="caution">
    <text evidence="2">The sequence shown here is derived from an EMBL/GenBank/DDBJ whole genome shotgun (WGS) entry which is preliminary data.</text>
</comment>
<evidence type="ECO:0000256" key="1">
    <source>
        <dbReference type="SAM" id="Phobius"/>
    </source>
</evidence>
<reference evidence="2" key="1">
    <citation type="submission" date="2021-10" db="EMBL/GenBank/DDBJ databases">
        <title>Streptomonospora sp. nov., isolated from mangrove soil.</title>
        <authorList>
            <person name="Chen X."/>
            <person name="Ge X."/>
            <person name="Liu W."/>
        </authorList>
    </citation>
    <scope>NUCLEOTIDE SEQUENCE</scope>
    <source>
        <strain evidence="2">S1-112</strain>
    </source>
</reference>
<accession>A0A9X3NRP4</accession>
<dbReference type="Proteomes" id="UP001140076">
    <property type="component" value="Unassembled WGS sequence"/>
</dbReference>
<feature type="transmembrane region" description="Helical" evidence="1">
    <location>
        <begin position="6"/>
        <end position="27"/>
    </location>
</feature>
<name>A0A9X3NRP4_9ACTN</name>
<keyword evidence="1" id="KW-0812">Transmembrane</keyword>
<dbReference type="EMBL" id="JAJAQC010000024">
    <property type="protein sequence ID" value="MDA0565550.1"/>
    <property type="molecule type" value="Genomic_DNA"/>
</dbReference>
<organism evidence="2 3">
    <name type="scientific">Streptomonospora mangrovi</name>
    <dbReference type="NCBI Taxonomy" id="2883123"/>
    <lineage>
        <taxon>Bacteria</taxon>
        <taxon>Bacillati</taxon>
        <taxon>Actinomycetota</taxon>
        <taxon>Actinomycetes</taxon>
        <taxon>Streptosporangiales</taxon>
        <taxon>Nocardiopsidaceae</taxon>
        <taxon>Streptomonospora</taxon>
    </lineage>
</organism>
<gene>
    <name evidence="2" type="ORF">LG943_14675</name>
</gene>
<dbReference type="AlphaFoldDB" id="A0A9X3NRP4"/>